<protein>
    <submittedName>
        <fullName evidence="1">Uncharacterized protein</fullName>
    </submittedName>
</protein>
<reference evidence="1" key="2">
    <citation type="journal article" date="2015" name="Data Brief">
        <title>Shoot transcriptome of the giant reed, Arundo donax.</title>
        <authorList>
            <person name="Barrero R.A."/>
            <person name="Guerrero F.D."/>
            <person name="Moolhuijzen P."/>
            <person name="Goolsby J.A."/>
            <person name="Tidwell J."/>
            <person name="Bellgard S.E."/>
            <person name="Bellgard M.I."/>
        </authorList>
    </citation>
    <scope>NUCLEOTIDE SEQUENCE</scope>
    <source>
        <tissue evidence="1">Shoot tissue taken approximately 20 cm above the soil surface</tissue>
    </source>
</reference>
<proteinExistence type="predicted"/>
<sequence>MLENLTAVPSQAELASVMIRHRPEF</sequence>
<evidence type="ECO:0000313" key="1">
    <source>
        <dbReference type="EMBL" id="JAE29281.1"/>
    </source>
</evidence>
<organism evidence="1">
    <name type="scientific">Arundo donax</name>
    <name type="common">Giant reed</name>
    <name type="synonym">Donax arundinaceus</name>
    <dbReference type="NCBI Taxonomy" id="35708"/>
    <lineage>
        <taxon>Eukaryota</taxon>
        <taxon>Viridiplantae</taxon>
        <taxon>Streptophyta</taxon>
        <taxon>Embryophyta</taxon>
        <taxon>Tracheophyta</taxon>
        <taxon>Spermatophyta</taxon>
        <taxon>Magnoliopsida</taxon>
        <taxon>Liliopsida</taxon>
        <taxon>Poales</taxon>
        <taxon>Poaceae</taxon>
        <taxon>PACMAD clade</taxon>
        <taxon>Arundinoideae</taxon>
        <taxon>Arundineae</taxon>
        <taxon>Arundo</taxon>
    </lineage>
</organism>
<name>A0A0A9H353_ARUDO</name>
<reference evidence="1" key="1">
    <citation type="submission" date="2014-09" db="EMBL/GenBank/DDBJ databases">
        <authorList>
            <person name="Magalhaes I.L.F."/>
            <person name="Oliveira U."/>
            <person name="Santos F.R."/>
            <person name="Vidigal T.H.D.A."/>
            <person name="Brescovit A.D."/>
            <person name="Santos A.J."/>
        </authorList>
    </citation>
    <scope>NUCLEOTIDE SEQUENCE</scope>
    <source>
        <tissue evidence="1">Shoot tissue taken approximately 20 cm above the soil surface</tissue>
    </source>
</reference>
<dbReference type="EMBL" id="GBRH01168615">
    <property type="protein sequence ID" value="JAE29281.1"/>
    <property type="molecule type" value="Transcribed_RNA"/>
</dbReference>
<dbReference type="AlphaFoldDB" id="A0A0A9H353"/>
<accession>A0A0A9H353</accession>